<dbReference type="Proteomes" id="UP000009131">
    <property type="component" value="Unassembled WGS sequence"/>
</dbReference>
<dbReference type="PROSITE" id="PS51140">
    <property type="entry name" value="CUE"/>
    <property type="match status" value="1"/>
</dbReference>
<dbReference type="FunCoup" id="G7DS72">
    <property type="interactions" value="61"/>
</dbReference>
<keyword evidence="13" id="KW-1185">Reference proteome</keyword>
<dbReference type="InParanoid" id="G7DS72"/>
<evidence type="ECO:0000256" key="2">
    <source>
        <dbReference type="ARBA" id="ARBA00022692"/>
    </source>
</evidence>
<accession>G7DS72</accession>
<keyword evidence="2" id="KW-0812">Transmembrane</keyword>
<dbReference type="EMBL" id="BABT02000004">
    <property type="protein sequence ID" value="GAA93432.1"/>
    <property type="molecule type" value="Genomic_DNA"/>
</dbReference>
<keyword evidence="3" id="KW-0833">Ubl conjugation pathway</keyword>
<feature type="compositionally biased region" description="Low complexity" evidence="10">
    <location>
        <begin position="200"/>
        <end position="210"/>
    </location>
</feature>
<proteinExistence type="inferred from homology"/>
<keyword evidence="6" id="KW-0472">Membrane</keyword>
<evidence type="ECO:0000256" key="3">
    <source>
        <dbReference type="ARBA" id="ARBA00022786"/>
    </source>
</evidence>
<evidence type="ECO:0000256" key="5">
    <source>
        <dbReference type="ARBA" id="ARBA00022989"/>
    </source>
</evidence>
<feature type="domain" description="CUE" evidence="11">
    <location>
        <begin position="48"/>
        <end position="92"/>
    </location>
</feature>
<dbReference type="Gene3D" id="1.10.8.10">
    <property type="entry name" value="DNA helicase RuvA subunit, C-terminal domain"/>
    <property type="match status" value="1"/>
</dbReference>
<dbReference type="STRING" id="764103.G7DS72"/>
<evidence type="ECO:0000256" key="1">
    <source>
        <dbReference type="ARBA" id="ARBA00004586"/>
    </source>
</evidence>
<reference evidence="12 13" key="1">
    <citation type="journal article" date="2011" name="J. Gen. Appl. Microbiol.">
        <title>Draft genome sequencing of the enigmatic basidiomycete Mixia osmundae.</title>
        <authorList>
            <person name="Nishida H."/>
            <person name="Nagatsuka Y."/>
            <person name="Sugiyama J."/>
        </authorList>
    </citation>
    <scope>NUCLEOTIDE SEQUENCE [LARGE SCALE GENOMIC DNA]</scope>
    <source>
        <strain evidence="13">CBS 9802 / IAM 14324 / JCM 22182 / KY 12970</strain>
    </source>
</reference>
<feature type="region of interest" description="Disordered" evidence="10">
    <location>
        <begin position="200"/>
        <end position="219"/>
    </location>
</feature>
<comment type="caution">
    <text evidence="12">The sequence shown here is derived from an EMBL/GenBank/DDBJ whole genome shotgun (WGS) entry which is preliminary data.</text>
</comment>
<evidence type="ECO:0000256" key="10">
    <source>
        <dbReference type="SAM" id="MobiDB-lite"/>
    </source>
</evidence>
<dbReference type="InterPro" id="IPR003892">
    <property type="entry name" value="CUE"/>
</dbReference>
<name>G7DS72_MIXOS</name>
<dbReference type="SMART" id="SM00546">
    <property type="entry name" value="CUE"/>
    <property type="match status" value="1"/>
</dbReference>
<dbReference type="Pfam" id="PF02845">
    <property type="entry name" value="CUE"/>
    <property type="match status" value="1"/>
</dbReference>
<dbReference type="eggNOG" id="ENOG502S6YF">
    <property type="taxonomic scope" value="Eukaryota"/>
</dbReference>
<sequence>MDEGFSNIGVTLFAAGVLFVALRYFTSQAASAGATTASDGRGGRRRQVRQSEIEQVQAMFPQVSLAAIKYDLERQGGSVESTCERILREGRLPEPPASFFADGPPRPTPILGTTAQAAATAARNRPASTASSSPSGAQANLLRKYGLEAKAKAEEDAWRSGQSIATAATAGKDLSREDIVRDRKTRMILDARLKLLKSDATAASSAVPAAERQEAQSAT</sequence>
<dbReference type="GO" id="GO:0005789">
    <property type="term" value="C:endoplasmic reticulum membrane"/>
    <property type="evidence" value="ECO:0007669"/>
    <property type="project" value="UniProtKB-SubCell"/>
</dbReference>
<evidence type="ECO:0000256" key="9">
    <source>
        <dbReference type="ARBA" id="ARBA00072899"/>
    </source>
</evidence>
<evidence type="ECO:0000313" key="13">
    <source>
        <dbReference type="Proteomes" id="UP000009131"/>
    </source>
</evidence>
<dbReference type="GO" id="GO:0043130">
    <property type="term" value="F:ubiquitin binding"/>
    <property type="evidence" value="ECO:0007669"/>
    <property type="project" value="InterPro"/>
</dbReference>
<evidence type="ECO:0000259" key="11">
    <source>
        <dbReference type="PROSITE" id="PS51140"/>
    </source>
</evidence>
<dbReference type="FunFam" id="1.10.8.10:FF:000050">
    <property type="entry name" value="Related to AMFR protein"/>
    <property type="match status" value="1"/>
</dbReference>
<evidence type="ECO:0000256" key="4">
    <source>
        <dbReference type="ARBA" id="ARBA00022824"/>
    </source>
</evidence>
<evidence type="ECO:0000313" key="12">
    <source>
        <dbReference type="EMBL" id="GAA93432.1"/>
    </source>
</evidence>
<evidence type="ECO:0000256" key="8">
    <source>
        <dbReference type="ARBA" id="ARBA00061383"/>
    </source>
</evidence>
<dbReference type="AlphaFoldDB" id="G7DS72"/>
<keyword evidence="5" id="KW-1133">Transmembrane helix</keyword>
<dbReference type="OMA" id="ECKSRVI"/>
<dbReference type="HOGENOM" id="CLU_083690_0_0_1"/>
<evidence type="ECO:0000256" key="7">
    <source>
        <dbReference type="ARBA" id="ARBA00037847"/>
    </source>
</evidence>
<evidence type="ECO:0000256" key="6">
    <source>
        <dbReference type="ARBA" id="ARBA00023136"/>
    </source>
</evidence>
<dbReference type="RefSeq" id="XP_014566103.1">
    <property type="nucleotide sequence ID" value="XM_014710617.1"/>
</dbReference>
<comment type="similarity">
    <text evidence="8">Belongs to the CUE1 family.</text>
</comment>
<dbReference type="OrthoDB" id="3824970at2759"/>
<protein>
    <recommendedName>
        <fullName evidence="9">Coupling of ubiquitin conjugation to ER degradation protein 1</fullName>
    </recommendedName>
</protein>
<comment type="subcellular location">
    <subcellularLocation>
        <location evidence="7">Endomembrane system</location>
        <topology evidence="7">Single-pass membrane protein</topology>
    </subcellularLocation>
    <subcellularLocation>
        <location evidence="1">Endoplasmic reticulum membrane</location>
    </subcellularLocation>
</comment>
<gene>
    <name evidence="12" type="primary">Mo00073</name>
    <name evidence="12" type="ORF">E5Q_00073</name>
</gene>
<organism evidence="12 13">
    <name type="scientific">Mixia osmundae (strain CBS 9802 / IAM 14324 / JCM 22182 / KY 12970)</name>
    <dbReference type="NCBI Taxonomy" id="764103"/>
    <lineage>
        <taxon>Eukaryota</taxon>
        <taxon>Fungi</taxon>
        <taxon>Dikarya</taxon>
        <taxon>Basidiomycota</taxon>
        <taxon>Pucciniomycotina</taxon>
        <taxon>Mixiomycetes</taxon>
        <taxon>Mixiales</taxon>
        <taxon>Mixiaceae</taxon>
        <taxon>Mixia</taxon>
    </lineage>
</organism>
<reference evidence="12 13" key="2">
    <citation type="journal article" date="2012" name="Open Biol.">
        <title>Characteristics of nucleosomes and linker DNA regions on the genome of the basidiomycete Mixia osmundae revealed by mono- and dinucleosome mapping.</title>
        <authorList>
            <person name="Nishida H."/>
            <person name="Kondo S."/>
            <person name="Matsumoto T."/>
            <person name="Suzuki Y."/>
            <person name="Yoshikawa H."/>
            <person name="Taylor T.D."/>
            <person name="Sugiyama J."/>
        </authorList>
    </citation>
    <scope>NUCLEOTIDE SEQUENCE [LARGE SCALE GENOMIC DNA]</scope>
    <source>
        <strain evidence="13">CBS 9802 / IAM 14324 / JCM 22182 / KY 12970</strain>
    </source>
</reference>
<dbReference type="CDD" id="cd14424">
    <property type="entry name" value="CUE_Cue1p_like"/>
    <property type="match status" value="1"/>
</dbReference>
<keyword evidence="4" id="KW-0256">Endoplasmic reticulum</keyword>